<feature type="compositionally biased region" description="Basic and acidic residues" evidence="2">
    <location>
        <begin position="115"/>
        <end position="128"/>
    </location>
</feature>
<evidence type="ECO:0000256" key="1">
    <source>
        <dbReference type="PROSITE-ProRule" id="PRU00510"/>
    </source>
</evidence>
<feature type="zinc finger region" description="dksA C4-type" evidence="1">
    <location>
        <begin position="93"/>
        <end position="117"/>
    </location>
</feature>
<evidence type="ECO:0000256" key="2">
    <source>
        <dbReference type="SAM" id="MobiDB-lite"/>
    </source>
</evidence>
<dbReference type="PROSITE" id="PS51128">
    <property type="entry name" value="ZF_DKSA_2"/>
    <property type="match status" value="1"/>
</dbReference>
<dbReference type="Proteomes" id="UP001549184">
    <property type="component" value="Unassembled WGS sequence"/>
</dbReference>
<organism evidence="3 4">
    <name type="scientific">Dyella japonica</name>
    <dbReference type="NCBI Taxonomy" id="231455"/>
    <lineage>
        <taxon>Bacteria</taxon>
        <taxon>Pseudomonadati</taxon>
        <taxon>Pseudomonadota</taxon>
        <taxon>Gammaproteobacteria</taxon>
        <taxon>Lysobacterales</taxon>
        <taxon>Rhodanobacteraceae</taxon>
        <taxon>Dyella</taxon>
    </lineage>
</organism>
<protein>
    <submittedName>
        <fullName evidence="3">DnaK suppressor protein</fullName>
    </submittedName>
</protein>
<name>A0ABV2JRR6_9GAMM</name>
<dbReference type="PANTHER" id="PTHR33823">
    <property type="entry name" value="RNA POLYMERASE-BINDING TRANSCRIPTION FACTOR DKSA-RELATED"/>
    <property type="match status" value="1"/>
</dbReference>
<keyword evidence="4" id="KW-1185">Reference proteome</keyword>
<reference evidence="3 4" key="1">
    <citation type="submission" date="2024-06" db="EMBL/GenBank/DDBJ databases">
        <title>Sorghum-associated microbial communities from plants grown in Nebraska, USA.</title>
        <authorList>
            <person name="Schachtman D."/>
        </authorList>
    </citation>
    <scope>NUCLEOTIDE SEQUENCE [LARGE SCALE GENOMIC DNA]</scope>
    <source>
        <strain evidence="3 4">1073</strain>
    </source>
</reference>
<dbReference type="PANTHER" id="PTHR33823:SF4">
    <property type="entry name" value="GENERAL STRESS PROTEIN 16O"/>
    <property type="match status" value="1"/>
</dbReference>
<evidence type="ECO:0000313" key="3">
    <source>
        <dbReference type="EMBL" id="MET3650423.1"/>
    </source>
</evidence>
<comment type="caution">
    <text evidence="3">The sequence shown here is derived from an EMBL/GenBank/DDBJ whole genome shotgun (WGS) entry which is preliminary data.</text>
</comment>
<accession>A0ABV2JRR6</accession>
<dbReference type="RefSeq" id="WP_354011925.1">
    <property type="nucleotide sequence ID" value="NZ_JBEPMU010000001.1"/>
</dbReference>
<dbReference type="Gene3D" id="1.20.120.910">
    <property type="entry name" value="DksA, coiled-coil domain"/>
    <property type="match status" value="1"/>
</dbReference>
<sequence>MAEQSHLSPEFIAQQHKRLETLRKQVLGGELNVNARKRAYTEEHGDEPEEFEDSAQDLALEEVRQAQHDVDEQRVADIERALQKIDEGSYGLSDESGDPIPKARLEATPEAVLTVKEEEARERGRQTP</sequence>
<dbReference type="EMBL" id="JBEPMU010000001">
    <property type="protein sequence ID" value="MET3650423.1"/>
    <property type="molecule type" value="Genomic_DNA"/>
</dbReference>
<proteinExistence type="predicted"/>
<feature type="region of interest" description="Disordered" evidence="2">
    <location>
        <begin position="84"/>
        <end position="128"/>
    </location>
</feature>
<evidence type="ECO:0000313" key="4">
    <source>
        <dbReference type="Proteomes" id="UP001549184"/>
    </source>
</evidence>
<gene>
    <name evidence="3" type="ORF">ABIC75_000125</name>
</gene>